<proteinExistence type="predicted"/>
<comment type="caution">
    <text evidence="1">The sequence shown here is derived from an EMBL/GenBank/DDBJ whole genome shotgun (WGS) entry which is preliminary data.</text>
</comment>
<reference evidence="1 2" key="3">
    <citation type="journal article" date="2022" name="Microbiol. Spectr.">
        <title>Folding features and dynamics of 3D genome architecture in plant fungal pathogens.</title>
        <authorList>
            <person name="Xia C."/>
        </authorList>
    </citation>
    <scope>NUCLEOTIDE SEQUENCE [LARGE SCALE GENOMIC DNA]</scope>
    <source>
        <strain evidence="1 2">93-210</strain>
    </source>
</reference>
<reference evidence="2" key="1">
    <citation type="journal article" date="2018" name="BMC Genomics">
        <title>Genomic insights into host adaptation between the wheat stripe rust pathogen (Puccinia striiformis f. sp. tritici) and the barley stripe rust pathogen (Puccinia striiformis f. sp. hordei).</title>
        <authorList>
            <person name="Xia C."/>
            <person name="Wang M."/>
            <person name="Yin C."/>
            <person name="Cornejo O.E."/>
            <person name="Hulbert S.H."/>
            <person name="Chen X."/>
        </authorList>
    </citation>
    <scope>NUCLEOTIDE SEQUENCE [LARGE SCALE GENOMIC DNA]</scope>
    <source>
        <strain evidence="2">93-210</strain>
    </source>
</reference>
<sequence>MHALQCDVPSSGWINSDPDQTTSEVSVLTNRIQCWGINSMCVDKSISRSSEMTLGDTFSERISLHAILHKMSPIA</sequence>
<keyword evidence="2" id="KW-1185">Reference proteome</keyword>
<gene>
    <name evidence="1" type="ORF">MJO28_003599</name>
</gene>
<dbReference type="EMBL" id="CM045868">
    <property type="protein sequence ID" value="KAI7956504.1"/>
    <property type="molecule type" value="Genomic_DNA"/>
</dbReference>
<evidence type="ECO:0000313" key="2">
    <source>
        <dbReference type="Proteomes" id="UP001060170"/>
    </source>
</evidence>
<protein>
    <submittedName>
        <fullName evidence="1">Uncharacterized protein</fullName>
    </submittedName>
</protein>
<accession>A0ACC0ENX0</accession>
<organism evidence="1 2">
    <name type="scientific">Puccinia striiformis f. sp. tritici</name>
    <dbReference type="NCBI Taxonomy" id="168172"/>
    <lineage>
        <taxon>Eukaryota</taxon>
        <taxon>Fungi</taxon>
        <taxon>Dikarya</taxon>
        <taxon>Basidiomycota</taxon>
        <taxon>Pucciniomycotina</taxon>
        <taxon>Pucciniomycetes</taxon>
        <taxon>Pucciniales</taxon>
        <taxon>Pucciniaceae</taxon>
        <taxon>Puccinia</taxon>
    </lineage>
</organism>
<dbReference type="Proteomes" id="UP001060170">
    <property type="component" value="Chromosome 4"/>
</dbReference>
<name>A0ACC0ENX0_9BASI</name>
<evidence type="ECO:0000313" key="1">
    <source>
        <dbReference type="EMBL" id="KAI7956504.1"/>
    </source>
</evidence>
<reference evidence="2" key="2">
    <citation type="journal article" date="2018" name="Mol. Plant Microbe Interact.">
        <title>Genome sequence resources for the wheat stripe rust pathogen (Puccinia striiformis f. sp. tritici) and the barley stripe rust pathogen (Puccinia striiformis f. sp. hordei).</title>
        <authorList>
            <person name="Xia C."/>
            <person name="Wang M."/>
            <person name="Yin C."/>
            <person name="Cornejo O.E."/>
            <person name="Hulbert S.H."/>
            <person name="Chen X."/>
        </authorList>
    </citation>
    <scope>NUCLEOTIDE SEQUENCE [LARGE SCALE GENOMIC DNA]</scope>
    <source>
        <strain evidence="2">93-210</strain>
    </source>
</reference>